<proteinExistence type="predicted"/>
<dbReference type="EMBL" id="JBHLUU010000081">
    <property type="protein sequence ID" value="MFC0476015.1"/>
    <property type="molecule type" value="Genomic_DNA"/>
</dbReference>
<accession>A0ABV6KSN4</accession>
<evidence type="ECO:0000313" key="1">
    <source>
        <dbReference type="EMBL" id="MFC0476015.1"/>
    </source>
</evidence>
<dbReference type="Proteomes" id="UP001589738">
    <property type="component" value="Unassembled WGS sequence"/>
</dbReference>
<dbReference type="SUPFAM" id="SSF55781">
    <property type="entry name" value="GAF domain-like"/>
    <property type="match status" value="1"/>
</dbReference>
<dbReference type="InterPro" id="IPR029016">
    <property type="entry name" value="GAF-like_dom_sf"/>
</dbReference>
<sequence>MKNKNIVVFMREYSSNKKIKELLKKINPLLAKKENNLRIHLEALINNGITEEEFMVLDAKVKLGKLCLDLEEFIPNSFATILFYVKEENKIYHGAAPNIPLQYFEFFQDINDKQLFHEMICGRAIASRDIVYSEIFSDPQCIHERRISLERGFQSVWSVPFFKNDSIIGTFAIYQTIKKKPSRNQIEQVKQKVSEYQDEIYRFSNNIV</sequence>
<keyword evidence="2" id="KW-1185">Reference proteome</keyword>
<organism evidence="1 2">
    <name type="scientific">Robertmurraya beringensis</name>
    <dbReference type="NCBI Taxonomy" id="641660"/>
    <lineage>
        <taxon>Bacteria</taxon>
        <taxon>Bacillati</taxon>
        <taxon>Bacillota</taxon>
        <taxon>Bacilli</taxon>
        <taxon>Bacillales</taxon>
        <taxon>Bacillaceae</taxon>
        <taxon>Robertmurraya</taxon>
    </lineage>
</organism>
<evidence type="ECO:0000313" key="2">
    <source>
        <dbReference type="Proteomes" id="UP001589738"/>
    </source>
</evidence>
<dbReference type="RefSeq" id="WP_377058265.1">
    <property type="nucleotide sequence ID" value="NZ_JBHLUU010000081.1"/>
</dbReference>
<reference evidence="1 2" key="1">
    <citation type="submission" date="2024-09" db="EMBL/GenBank/DDBJ databases">
        <authorList>
            <person name="Sun Q."/>
            <person name="Mori K."/>
        </authorList>
    </citation>
    <scope>NUCLEOTIDE SEQUENCE [LARGE SCALE GENOMIC DNA]</scope>
    <source>
        <strain evidence="1 2">CGMCC 1.9126</strain>
    </source>
</reference>
<gene>
    <name evidence="1" type="ORF">ACFFHF_12285</name>
</gene>
<protein>
    <submittedName>
        <fullName evidence="1">GAF domain-containing protein</fullName>
    </submittedName>
</protein>
<name>A0ABV6KSN4_9BACI</name>
<comment type="caution">
    <text evidence="1">The sequence shown here is derived from an EMBL/GenBank/DDBJ whole genome shotgun (WGS) entry which is preliminary data.</text>
</comment>
<dbReference type="Gene3D" id="3.30.450.40">
    <property type="match status" value="1"/>
</dbReference>